<dbReference type="Proteomes" id="UP001344888">
    <property type="component" value="Unassembled WGS sequence"/>
</dbReference>
<dbReference type="PROSITE" id="PS51272">
    <property type="entry name" value="SLH"/>
    <property type="match status" value="1"/>
</dbReference>
<dbReference type="InterPro" id="IPR001119">
    <property type="entry name" value="SLH_dom"/>
</dbReference>
<dbReference type="RefSeq" id="WP_326121190.1">
    <property type="nucleotide sequence ID" value="NZ_JARSFG010000002.1"/>
</dbReference>
<sequence length="42" mass="4581">MAALEQAGIALGDNGYFKPNEPVTRAQFAAFMSRAMELYSVN</sequence>
<dbReference type="AlphaFoldDB" id="A0AAW9NMW1"/>
<keyword evidence="3" id="KW-1185">Reference proteome</keyword>
<proteinExistence type="predicted"/>
<evidence type="ECO:0000313" key="3">
    <source>
        <dbReference type="Proteomes" id="UP001344888"/>
    </source>
</evidence>
<reference evidence="2 3" key="1">
    <citation type="submission" date="2023-03" db="EMBL/GenBank/DDBJ databases">
        <title>Bacillus Genome Sequencing.</title>
        <authorList>
            <person name="Dunlap C."/>
        </authorList>
    </citation>
    <scope>NUCLEOTIDE SEQUENCE [LARGE SCALE GENOMIC DNA]</scope>
    <source>
        <strain evidence="2 3">B-59205</strain>
    </source>
</reference>
<organism evidence="2 3">
    <name type="scientific">Metasolibacillus meyeri</name>
    <dbReference type="NCBI Taxonomy" id="1071052"/>
    <lineage>
        <taxon>Bacteria</taxon>
        <taxon>Bacillati</taxon>
        <taxon>Bacillota</taxon>
        <taxon>Bacilli</taxon>
        <taxon>Bacillales</taxon>
        <taxon>Caryophanaceae</taxon>
        <taxon>Metasolibacillus</taxon>
    </lineage>
</organism>
<accession>A0AAW9NMW1</accession>
<evidence type="ECO:0000313" key="2">
    <source>
        <dbReference type="EMBL" id="MEC1176983.1"/>
    </source>
</evidence>
<dbReference type="EMBL" id="JARSFG010000002">
    <property type="protein sequence ID" value="MEC1176983.1"/>
    <property type="molecule type" value="Genomic_DNA"/>
</dbReference>
<comment type="caution">
    <text evidence="2">The sequence shown here is derived from an EMBL/GenBank/DDBJ whole genome shotgun (WGS) entry which is preliminary data.</text>
</comment>
<name>A0AAW9NMW1_9BACL</name>
<feature type="domain" description="SLH" evidence="1">
    <location>
        <begin position="1"/>
        <end position="42"/>
    </location>
</feature>
<dbReference type="Pfam" id="PF00395">
    <property type="entry name" value="SLH"/>
    <property type="match status" value="1"/>
</dbReference>
<evidence type="ECO:0000259" key="1">
    <source>
        <dbReference type="PROSITE" id="PS51272"/>
    </source>
</evidence>
<protein>
    <submittedName>
        <fullName evidence="2">S-layer homology domain-containing protein</fullName>
    </submittedName>
</protein>
<gene>
    <name evidence="2" type="ORF">P9B03_00580</name>
</gene>